<dbReference type="AlphaFoldDB" id="G7UVE7"/>
<sequence>MQQQDFVKLIACSQLEDDFGAKLELSEVPPLAVL</sequence>
<dbReference type="Proteomes" id="UP000005870">
    <property type="component" value="Chromosome"/>
</dbReference>
<dbReference type="KEGG" id="psd:DSC_14820"/>
<name>G7UVE7_PSEUP</name>
<dbReference type="EMBL" id="CP003093">
    <property type="protein sequence ID" value="AER57608.1"/>
    <property type="molecule type" value="Genomic_DNA"/>
</dbReference>
<protein>
    <submittedName>
        <fullName evidence="1">Uncharacterized protein</fullName>
    </submittedName>
</protein>
<dbReference type="STRING" id="1045855.DSC_14820"/>
<dbReference type="HOGENOM" id="CLU_3375500_0_0_6"/>
<organism evidence="1 2">
    <name type="scientific">Pseudoxanthomonas spadix (strain BD-a59)</name>
    <dbReference type="NCBI Taxonomy" id="1045855"/>
    <lineage>
        <taxon>Bacteria</taxon>
        <taxon>Pseudomonadati</taxon>
        <taxon>Pseudomonadota</taxon>
        <taxon>Gammaproteobacteria</taxon>
        <taxon>Lysobacterales</taxon>
        <taxon>Lysobacteraceae</taxon>
        <taxon>Pseudoxanthomonas</taxon>
    </lineage>
</organism>
<reference evidence="1 2" key="1">
    <citation type="journal article" date="2012" name="J. Bacteriol.">
        <title>Complete Genome Sequence of the BTEX-Degrading Bacterium Pseudoxanthomonas spadix BD-a59.</title>
        <authorList>
            <person name="Lee S.H."/>
            <person name="Jin H.M."/>
            <person name="Lee H.J."/>
            <person name="Kim J.M."/>
            <person name="Jeon C.O."/>
        </authorList>
    </citation>
    <scope>NUCLEOTIDE SEQUENCE [LARGE SCALE GENOMIC DNA]</scope>
    <source>
        <strain evidence="1 2">BD-a59</strain>
    </source>
</reference>
<keyword evidence="2" id="KW-1185">Reference proteome</keyword>
<proteinExistence type="predicted"/>
<evidence type="ECO:0000313" key="1">
    <source>
        <dbReference type="EMBL" id="AER57608.1"/>
    </source>
</evidence>
<evidence type="ECO:0000313" key="2">
    <source>
        <dbReference type="Proteomes" id="UP000005870"/>
    </source>
</evidence>
<accession>G7UVE7</accession>
<gene>
    <name evidence="1" type="ordered locus">DSC_14820</name>
</gene>